<keyword evidence="7" id="KW-1185">Reference proteome</keyword>
<evidence type="ECO:0000256" key="3">
    <source>
        <dbReference type="ARBA" id="ARBA00022694"/>
    </source>
</evidence>
<dbReference type="EMBL" id="JBHFFA010000008">
    <property type="protein sequence ID" value="KAL2607881.1"/>
    <property type="molecule type" value="Genomic_DNA"/>
</dbReference>
<dbReference type="PANTHER" id="PTHR15840:SF10">
    <property type="entry name" value="EKC_KEOPS COMPLEX SUBUNIT TPRKB"/>
    <property type="match status" value="1"/>
</dbReference>
<keyword evidence="3" id="KW-0819">tRNA processing</keyword>
<sequence>MEFKLDTHPGHTLHLFLFSDVQNSKDLLNLLQTGALQPELAFLNGSVVPDTFPLLAAAHKSLLSHSRGSLTTRTVHSELIFNYSGSKHITESLKRCGISDNTSYILVARFDASPADVAAVRALVRGNELDLSELPKRADRAVILKHYKISSVELDTSSLEDAIICRIAARDAM</sequence>
<evidence type="ECO:0000256" key="1">
    <source>
        <dbReference type="ARBA" id="ARBA00004123"/>
    </source>
</evidence>
<comment type="similarity">
    <text evidence="2 5">Belongs to the CGI121/TPRKB family.</text>
</comment>
<dbReference type="NCBIfam" id="NF011465">
    <property type="entry name" value="PRK14886.1-1"/>
    <property type="match status" value="1"/>
</dbReference>
<evidence type="ECO:0000256" key="4">
    <source>
        <dbReference type="ARBA" id="ARBA00023242"/>
    </source>
</evidence>
<dbReference type="GO" id="GO:0005634">
    <property type="term" value="C:nucleus"/>
    <property type="evidence" value="ECO:0007669"/>
    <property type="project" value="UniProtKB-SubCell"/>
</dbReference>
<dbReference type="SUPFAM" id="SSF143870">
    <property type="entry name" value="PF0523-like"/>
    <property type="match status" value="1"/>
</dbReference>
<gene>
    <name evidence="6" type="ORF">R1flu_026454</name>
</gene>
<protein>
    <recommendedName>
        <fullName evidence="8">EKC/KEOPS complex subunit CGI121</fullName>
    </recommendedName>
</protein>
<organism evidence="6 7">
    <name type="scientific">Riccia fluitans</name>
    <dbReference type="NCBI Taxonomy" id="41844"/>
    <lineage>
        <taxon>Eukaryota</taxon>
        <taxon>Viridiplantae</taxon>
        <taxon>Streptophyta</taxon>
        <taxon>Embryophyta</taxon>
        <taxon>Marchantiophyta</taxon>
        <taxon>Marchantiopsida</taxon>
        <taxon>Marchantiidae</taxon>
        <taxon>Marchantiales</taxon>
        <taxon>Ricciaceae</taxon>
        <taxon>Riccia</taxon>
    </lineage>
</organism>
<accession>A0ABD1XG08</accession>
<dbReference type="Pfam" id="PF08617">
    <property type="entry name" value="CGI-121"/>
    <property type="match status" value="1"/>
</dbReference>
<evidence type="ECO:0000256" key="5">
    <source>
        <dbReference type="RuleBase" id="RU004398"/>
    </source>
</evidence>
<dbReference type="AlphaFoldDB" id="A0ABD1XG08"/>
<dbReference type="Proteomes" id="UP001605036">
    <property type="component" value="Unassembled WGS sequence"/>
</dbReference>
<proteinExistence type="inferred from homology"/>
<dbReference type="PANTHER" id="PTHR15840">
    <property type="entry name" value="CGI-121 FAMILY MEMBER"/>
    <property type="match status" value="1"/>
</dbReference>
<evidence type="ECO:0000313" key="6">
    <source>
        <dbReference type="EMBL" id="KAL2607881.1"/>
    </source>
</evidence>
<comment type="subcellular location">
    <subcellularLocation>
        <location evidence="1">Nucleus</location>
    </subcellularLocation>
</comment>
<dbReference type="InterPro" id="IPR036504">
    <property type="entry name" value="CGI121/TPRKB_sf"/>
</dbReference>
<evidence type="ECO:0008006" key="8">
    <source>
        <dbReference type="Google" id="ProtNLM"/>
    </source>
</evidence>
<comment type="caution">
    <text evidence="6">The sequence shown here is derived from an EMBL/GenBank/DDBJ whole genome shotgun (WGS) entry which is preliminary data.</text>
</comment>
<keyword evidence="4 5" id="KW-0539">Nucleus</keyword>
<name>A0ABD1XG08_9MARC</name>
<dbReference type="Gene3D" id="3.30.2380.10">
    <property type="entry name" value="CGI121/TPRKB"/>
    <property type="match status" value="1"/>
</dbReference>
<evidence type="ECO:0000256" key="2">
    <source>
        <dbReference type="ARBA" id="ARBA00005546"/>
    </source>
</evidence>
<dbReference type="InterPro" id="IPR013926">
    <property type="entry name" value="CGI121/TPRKB"/>
</dbReference>
<dbReference type="GO" id="GO:0008033">
    <property type="term" value="P:tRNA processing"/>
    <property type="evidence" value="ECO:0007669"/>
    <property type="project" value="UniProtKB-KW"/>
</dbReference>
<reference evidence="6 7" key="1">
    <citation type="submission" date="2024-09" db="EMBL/GenBank/DDBJ databases">
        <title>Chromosome-scale assembly of Riccia fluitans.</title>
        <authorList>
            <person name="Paukszto L."/>
            <person name="Sawicki J."/>
            <person name="Karawczyk K."/>
            <person name="Piernik-Szablinska J."/>
            <person name="Szczecinska M."/>
            <person name="Mazdziarz M."/>
        </authorList>
    </citation>
    <scope>NUCLEOTIDE SEQUENCE [LARGE SCALE GENOMIC DNA]</scope>
    <source>
        <strain evidence="6">Rf_01</strain>
        <tissue evidence="6">Aerial parts of the thallus</tissue>
    </source>
</reference>
<evidence type="ECO:0000313" key="7">
    <source>
        <dbReference type="Proteomes" id="UP001605036"/>
    </source>
</evidence>